<dbReference type="STRING" id="649747.HMPREF0083_05303"/>
<reference evidence="2 3" key="1">
    <citation type="submission" date="2013-08" db="EMBL/GenBank/DDBJ databases">
        <authorList>
            <person name="Weinstock G."/>
            <person name="Sodergren E."/>
            <person name="Wylie T."/>
            <person name="Fulton L."/>
            <person name="Fulton R."/>
            <person name="Fronick C."/>
            <person name="O'Laughlin M."/>
            <person name="Godfrey J."/>
            <person name="Miner T."/>
            <person name="Herter B."/>
            <person name="Appelbaum E."/>
            <person name="Cordes M."/>
            <person name="Lek S."/>
            <person name="Wollam A."/>
            <person name="Pepin K.H."/>
            <person name="Palsikar V.B."/>
            <person name="Mitreva M."/>
            <person name="Wilson R.K."/>
        </authorList>
    </citation>
    <scope>NUCLEOTIDE SEQUENCE [LARGE SCALE GENOMIC DNA]</scope>
    <source>
        <strain evidence="2 3">ATCC 12856</strain>
    </source>
</reference>
<sequence length="179" mass="20457">MWKRGGVNMKSNSKKIMVIILGVLLFLVGCGGSGDKRYQGQVLNFEQELTKATQQADKIGEQFIVIVDDFKNEKVSKEAAAERLKNLKKDMSRITDKMYATKVDDTLPSDIKEKLNDIKDRTAYAYFQKAKVAGHLATYLESKDQQELRFIDRNFKNFKEEMEPIKKGLKEVKQAVGIK</sequence>
<evidence type="ECO:0008006" key="4">
    <source>
        <dbReference type="Google" id="ProtNLM"/>
    </source>
</evidence>
<name>U1Y6G5_ANEAE</name>
<evidence type="ECO:0000313" key="2">
    <source>
        <dbReference type="EMBL" id="ERI06461.1"/>
    </source>
</evidence>
<keyword evidence="1" id="KW-0175">Coiled coil</keyword>
<dbReference type="PATRIC" id="fig|649747.3.peg.4773"/>
<gene>
    <name evidence="2" type="ORF">HMPREF0083_05303</name>
</gene>
<comment type="caution">
    <text evidence="2">The sequence shown here is derived from an EMBL/GenBank/DDBJ whole genome shotgun (WGS) entry which is preliminary data.</text>
</comment>
<dbReference type="EMBL" id="AWSJ01000322">
    <property type="protein sequence ID" value="ERI06461.1"/>
    <property type="molecule type" value="Genomic_DNA"/>
</dbReference>
<accession>U1Y6G5</accession>
<dbReference type="Proteomes" id="UP000016511">
    <property type="component" value="Unassembled WGS sequence"/>
</dbReference>
<dbReference type="PROSITE" id="PS51257">
    <property type="entry name" value="PROKAR_LIPOPROTEIN"/>
    <property type="match status" value="1"/>
</dbReference>
<evidence type="ECO:0000313" key="3">
    <source>
        <dbReference type="Proteomes" id="UP000016511"/>
    </source>
</evidence>
<dbReference type="HOGENOM" id="CLU_1500559_0_0_9"/>
<evidence type="ECO:0000256" key="1">
    <source>
        <dbReference type="SAM" id="Coils"/>
    </source>
</evidence>
<protein>
    <recommendedName>
        <fullName evidence="4">Lipoprotein</fullName>
    </recommendedName>
</protein>
<feature type="coiled-coil region" evidence="1">
    <location>
        <begin position="42"/>
        <end position="97"/>
    </location>
</feature>
<proteinExistence type="predicted"/>
<keyword evidence="3" id="KW-1185">Reference proteome</keyword>
<dbReference type="AlphaFoldDB" id="U1Y6G5"/>
<organism evidence="2 3">
    <name type="scientific">Aneurinibacillus aneurinilyticus ATCC 12856</name>
    <dbReference type="NCBI Taxonomy" id="649747"/>
    <lineage>
        <taxon>Bacteria</taxon>
        <taxon>Bacillati</taxon>
        <taxon>Bacillota</taxon>
        <taxon>Bacilli</taxon>
        <taxon>Bacillales</taxon>
        <taxon>Paenibacillaceae</taxon>
        <taxon>Aneurinibacillus group</taxon>
        <taxon>Aneurinibacillus</taxon>
    </lineage>
</organism>